<feature type="compositionally biased region" description="Polar residues" evidence="1">
    <location>
        <begin position="23"/>
        <end position="40"/>
    </location>
</feature>
<evidence type="ECO:0000313" key="3">
    <source>
        <dbReference type="Proteomes" id="UP001194580"/>
    </source>
</evidence>
<protein>
    <submittedName>
        <fullName evidence="2">Uncharacterized protein</fullName>
    </submittedName>
</protein>
<evidence type="ECO:0000256" key="1">
    <source>
        <dbReference type="SAM" id="MobiDB-lite"/>
    </source>
</evidence>
<feature type="non-terminal residue" evidence="2">
    <location>
        <position position="1"/>
    </location>
</feature>
<feature type="compositionally biased region" description="Low complexity" evidence="1">
    <location>
        <begin position="128"/>
        <end position="140"/>
    </location>
</feature>
<dbReference type="AlphaFoldDB" id="A0AAD4D202"/>
<evidence type="ECO:0000313" key="2">
    <source>
        <dbReference type="EMBL" id="KAG0255446.1"/>
    </source>
</evidence>
<feature type="compositionally biased region" description="Acidic residues" evidence="1">
    <location>
        <begin position="79"/>
        <end position="89"/>
    </location>
</feature>
<reference evidence="2" key="1">
    <citation type="journal article" date="2020" name="Fungal Divers.">
        <title>Resolving the Mortierellaceae phylogeny through synthesis of multi-gene phylogenetics and phylogenomics.</title>
        <authorList>
            <person name="Vandepol N."/>
            <person name="Liber J."/>
            <person name="Desiro A."/>
            <person name="Na H."/>
            <person name="Kennedy M."/>
            <person name="Barry K."/>
            <person name="Grigoriev I.V."/>
            <person name="Miller A.N."/>
            <person name="O'Donnell K."/>
            <person name="Stajich J.E."/>
            <person name="Bonito G."/>
        </authorList>
    </citation>
    <scope>NUCLEOTIDE SEQUENCE</scope>
    <source>
        <strain evidence="2">NRRL 28262</strain>
    </source>
</reference>
<comment type="caution">
    <text evidence="2">The sequence shown here is derived from an EMBL/GenBank/DDBJ whole genome shotgun (WGS) entry which is preliminary data.</text>
</comment>
<sequence length="170" mass="18795">EEEHGEEGEEQQHHHSYHIDPRANNTNGPSPGTLGHSKSYSGHGLGASRDLSSASSSSMMGYRSKRFSMDFSTTSDPASDGDEDDDDMAVDNVQGGGRYYQQPQYNQPQYHPHQQQQQQQRYHGKQEPSSSSSPTSPGPSAAYLSMRRGSVRELMAIDNLCLSSEEVERC</sequence>
<accession>A0AAD4D202</accession>
<feature type="compositionally biased region" description="Low complexity" evidence="1">
    <location>
        <begin position="99"/>
        <end position="121"/>
    </location>
</feature>
<dbReference type="EMBL" id="JAAAIL010002664">
    <property type="protein sequence ID" value="KAG0255446.1"/>
    <property type="molecule type" value="Genomic_DNA"/>
</dbReference>
<proteinExistence type="predicted"/>
<keyword evidence="3" id="KW-1185">Reference proteome</keyword>
<organism evidence="2 3">
    <name type="scientific">Linnemannia exigua</name>
    <dbReference type="NCBI Taxonomy" id="604196"/>
    <lineage>
        <taxon>Eukaryota</taxon>
        <taxon>Fungi</taxon>
        <taxon>Fungi incertae sedis</taxon>
        <taxon>Mucoromycota</taxon>
        <taxon>Mortierellomycotina</taxon>
        <taxon>Mortierellomycetes</taxon>
        <taxon>Mortierellales</taxon>
        <taxon>Mortierellaceae</taxon>
        <taxon>Linnemannia</taxon>
    </lineage>
</organism>
<feature type="compositionally biased region" description="Basic and acidic residues" evidence="1">
    <location>
        <begin position="10"/>
        <end position="21"/>
    </location>
</feature>
<dbReference type="Proteomes" id="UP001194580">
    <property type="component" value="Unassembled WGS sequence"/>
</dbReference>
<gene>
    <name evidence="2" type="ORF">BGZ95_005759</name>
</gene>
<feature type="compositionally biased region" description="Low complexity" evidence="1">
    <location>
        <begin position="46"/>
        <end position="62"/>
    </location>
</feature>
<feature type="region of interest" description="Disordered" evidence="1">
    <location>
        <begin position="1"/>
        <end position="146"/>
    </location>
</feature>
<name>A0AAD4D202_9FUNG</name>